<dbReference type="Proteomes" id="UP000573327">
    <property type="component" value="Unassembled WGS sequence"/>
</dbReference>
<evidence type="ECO:0000313" key="2">
    <source>
        <dbReference type="Proteomes" id="UP000573327"/>
    </source>
</evidence>
<dbReference type="AlphaFoldDB" id="A0A7W7WJL9"/>
<proteinExistence type="predicted"/>
<keyword evidence="2" id="KW-1185">Reference proteome</keyword>
<name>A0A7W7WJL9_9ACTN</name>
<comment type="caution">
    <text evidence="1">The sequence shown here is derived from an EMBL/GenBank/DDBJ whole genome shotgun (WGS) entry which is preliminary data.</text>
</comment>
<accession>A0A7W7WJL9</accession>
<dbReference type="EMBL" id="JACHJR010000001">
    <property type="protein sequence ID" value="MBB4949441.1"/>
    <property type="molecule type" value="Genomic_DNA"/>
</dbReference>
<organism evidence="1 2">
    <name type="scientific">Kitasatospora gansuensis</name>
    <dbReference type="NCBI Taxonomy" id="258050"/>
    <lineage>
        <taxon>Bacteria</taxon>
        <taxon>Bacillati</taxon>
        <taxon>Actinomycetota</taxon>
        <taxon>Actinomycetes</taxon>
        <taxon>Kitasatosporales</taxon>
        <taxon>Streptomycetaceae</taxon>
        <taxon>Kitasatospora</taxon>
    </lineage>
</organism>
<dbReference type="RefSeq" id="WP_184919789.1">
    <property type="nucleotide sequence ID" value="NZ_JACHJR010000001.1"/>
</dbReference>
<protein>
    <submittedName>
        <fullName evidence="1">Uncharacterized protein</fullName>
    </submittedName>
</protein>
<sequence>MINLEELVTRVHTPEVRQFVRDAYRAYASGIHRAAIVLTWTAVCADVMAKALVLADDGEPEAKEITKKVLEAQTLAASTDPKDRKSSIEIMGAVERGLVDTALKLELIDASQRIQLDRLHEDRNQSAHPSLRPLGEPYEPTGDYARAHLMAALDALLIHPPSQGRKVLNSFMHHVADPAFILHRGHLVHTYFDRVRPSARFRVVEFAAKFAALQIEDPKLVVPASVFADRMADCLRCFADQDATVVEESLAKQMDKLAAAEPGIQLSALARLGDVPAFWKVLPETLRGLFEARIVQIGENGKELTASLTTAETKMLGLVTYPELRKSLPELETAFAQLAYRSKVEVISLRPDPYYVSFLVDVIGEVHSYDSGDLVTRSGVLPCAPFLNAESLPAVLRAWWDNSQCWGRRVNGVLEQVYEATAHLGPDRDAMWKPFVEELREYDVLYRDILRRFNWPAPAPEPTATSE</sequence>
<evidence type="ECO:0000313" key="1">
    <source>
        <dbReference type="EMBL" id="MBB4949441.1"/>
    </source>
</evidence>
<gene>
    <name evidence="1" type="ORF">F4556_004976</name>
</gene>
<reference evidence="1 2" key="1">
    <citation type="submission" date="2020-08" db="EMBL/GenBank/DDBJ databases">
        <title>Sequencing the genomes of 1000 actinobacteria strains.</title>
        <authorList>
            <person name="Klenk H.-P."/>
        </authorList>
    </citation>
    <scope>NUCLEOTIDE SEQUENCE [LARGE SCALE GENOMIC DNA]</scope>
    <source>
        <strain evidence="1 2">DSM 44786</strain>
    </source>
</reference>